<organism evidence="1 2">
    <name type="scientific">Ktedonobacter racemifer DSM 44963</name>
    <dbReference type="NCBI Taxonomy" id="485913"/>
    <lineage>
        <taxon>Bacteria</taxon>
        <taxon>Bacillati</taxon>
        <taxon>Chloroflexota</taxon>
        <taxon>Ktedonobacteria</taxon>
        <taxon>Ktedonobacterales</taxon>
        <taxon>Ktedonobacteraceae</taxon>
        <taxon>Ktedonobacter</taxon>
    </lineage>
</organism>
<accession>D6TN47</accession>
<dbReference type="EMBL" id="ADVG01000002">
    <property type="protein sequence ID" value="EFH87197.1"/>
    <property type="molecule type" value="Genomic_DNA"/>
</dbReference>
<dbReference type="SUPFAM" id="SSF53474">
    <property type="entry name" value="alpha/beta-Hydrolases"/>
    <property type="match status" value="1"/>
</dbReference>
<protein>
    <submittedName>
        <fullName evidence="1">Uncharacterized protein</fullName>
    </submittedName>
</protein>
<dbReference type="AlphaFoldDB" id="D6TN47"/>
<dbReference type="Proteomes" id="UP000004508">
    <property type="component" value="Unassembled WGS sequence"/>
</dbReference>
<proteinExistence type="predicted"/>
<comment type="caution">
    <text evidence="1">The sequence shown here is derived from an EMBL/GenBank/DDBJ whole genome shotgun (WGS) entry which is preliminary data.</text>
</comment>
<evidence type="ECO:0000313" key="2">
    <source>
        <dbReference type="Proteomes" id="UP000004508"/>
    </source>
</evidence>
<sequence>MQKQKPACKGMTNQQYSILQQGIPDSQLVLFAASAHYAHLEEPEAYLATLSTFLERIEREQQEQSHSSIQVKLI</sequence>
<name>D6TN47_KTERA</name>
<dbReference type="InterPro" id="IPR029058">
    <property type="entry name" value="AB_hydrolase_fold"/>
</dbReference>
<dbReference type="Gene3D" id="3.40.50.1820">
    <property type="entry name" value="alpha/beta hydrolase"/>
    <property type="match status" value="1"/>
</dbReference>
<dbReference type="InParanoid" id="D6TN47"/>
<evidence type="ECO:0000313" key="1">
    <source>
        <dbReference type="EMBL" id="EFH87197.1"/>
    </source>
</evidence>
<reference evidence="1 2" key="1">
    <citation type="journal article" date="2011" name="Stand. Genomic Sci.">
        <title>Non-contiguous finished genome sequence and contextual data of the filamentous soil bacterium Ktedonobacter racemifer type strain (SOSP1-21).</title>
        <authorList>
            <person name="Chang Y.J."/>
            <person name="Land M."/>
            <person name="Hauser L."/>
            <person name="Chertkov O."/>
            <person name="Del Rio T.G."/>
            <person name="Nolan M."/>
            <person name="Copeland A."/>
            <person name="Tice H."/>
            <person name="Cheng J.F."/>
            <person name="Lucas S."/>
            <person name="Han C."/>
            <person name="Goodwin L."/>
            <person name="Pitluck S."/>
            <person name="Ivanova N."/>
            <person name="Ovchinikova G."/>
            <person name="Pati A."/>
            <person name="Chen A."/>
            <person name="Palaniappan K."/>
            <person name="Mavromatis K."/>
            <person name="Liolios K."/>
            <person name="Brettin T."/>
            <person name="Fiebig A."/>
            <person name="Rohde M."/>
            <person name="Abt B."/>
            <person name="Goker M."/>
            <person name="Detter J.C."/>
            <person name="Woyke T."/>
            <person name="Bristow J."/>
            <person name="Eisen J.A."/>
            <person name="Markowitz V."/>
            <person name="Hugenholtz P."/>
            <person name="Kyrpides N.C."/>
            <person name="Klenk H.P."/>
            <person name="Lapidus A."/>
        </authorList>
    </citation>
    <scope>NUCLEOTIDE SEQUENCE [LARGE SCALE GENOMIC DNA]</scope>
    <source>
        <strain evidence="2">DSM 44963</strain>
    </source>
</reference>
<keyword evidence="2" id="KW-1185">Reference proteome</keyword>
<gene>
    <name evidence="1" type="ORF">Krac_8524</name>
</gene>